<keyword evidence="2" id="KW-1185">Reference proteome</keyword>
<dbReference type="EMBL" id="BAAACO010000001">
    <property type="protein sequence ID" value="GAA0857730.1"/>
    <property type="molecule type" value="Genomic_DNA"/>
</dbReference>
<comment type="caution">
    <text evidence="1">The sequence shown here is derived from an EMBL/GenBank/DDBJ whole genome shotgun (WGS) entry which is preliminary data.</text>
</comment>
<name>A0ABN1LLT9_9CLOT</name>
<protein>
    <recommendedName>
        <fullName evidence="3">Phage terminase small subunit P27 family</fullName>
    </recommendedName>
</protein>
<dbReference type="RefSeq" id="WP_270599520.1">
    <property type="nucleotide sequence ID" value="NZ_BAAACO010000001.1"/>
</dbReference>
<gene>
    <name evidence="1" type="ORF">GCM10008916_12630</name>
</gene>
<evidence type="ECO:0008006" key="3">
    <source>
        <dbReference type="Google" id="ProtNLM"/>
    </source>
</evidence>
<evidence type="ECO:0000313" key="1">
    <source>
        <dbReference type="EMBL" id="GAA0857730.1"/>
    </source>
</evidence>
<proteinExistence type="predicted"/>
<sequence length="129" mass="15497">MAKFKCPKNLDKEAKKEWKRILKIFEEQKKNFENIDIKALERYCLCYSDVLKFDELLKESGYLIFSPSGYPQQHPYCQLKKNAEQEMRNWMKELGLTPAARARMNKSKVKDENKLYSKEDKEMEELFND</sequence>
<organism evidence="1 2">
    <name type="scientific">Clostridium nitritogenes</name>
    <dbReference type="NCBI Taxonomy" id="83340"/>
    <lineage>
        <taxon>Bacteria</taxon>
        <taxon>Bacillati</taxon>
        <taxon>Bacillota</taxon>
        <taxon>Clostridia</taxon>
        <taxon>Eubacteriales</taxon>
        <taxon>Clostridiaceae</taxon>
        <taxon>Clostridium</taxon>
    </lineage>
</organism>
<dbReference type="NCBIfam" id="TIGR01558">
    <property type="entry name" value="sm_term_P27"/>
    <property type="match status" value="1"/>
</dbReference>
<reference evidence="1 2" key="1">
    <citation type="journal article" date="2019" name="Int. J. Syst. Evol. Microbiol.">
        <title>The Global Catalogue of Microorganisms (GCM) 10K type strain sequencing project: providing services to taxonomists for standard genome sequencing and annotation.</title>
        <authorList>
            <consortium name="The Broad Institute Genomics Platform"/>
            <consortium name="The Broad Institute Genome Sequencing Center for Infectious Disease"/>
            <person name="Wu L."/>
            <person name="Ma J."/>
        </authorList>
    </citation>
    <scope>NUCLEOTIDE SEQUENCE [LARGE SCALE GENOMIC DNA]</scope>
    <source>
        <strain evidence="1 2">JCM 6485</strain>
    </source>
</reference>
<dbReference type="InterPro" id="IPR006448">
    <property type="entry name" value="Phage_term_ssu_P27"/>
</dbReference>
<dbReference type="Pfam" id="PF05119">
    <property type="entry name" value="Terminase_4"/>
    <property type="match status" value="1"/>
</dbReference>
<evidence type="ECO:0000313" key="2">
    <source>
        <dbReference type="Proteomes" id="UP001501764"/>
    </source>
</evidence>
<accession>A0ABN1LLT9</accession>
<dbReference type="Proteomes" id="UP001501764">
    <property type="component" value="Unassembled WGS sequence"/>
</dbReference>